<evidence type="ECO:0000313" key="6">
    <source>
        <dbReference type="Proteomes" id="UP000298663"/>
    </source>
</evidence>
<proteinExistence type="predicted"/>
<dbReference type="AlphaFoldDB" id="A0A4U5LY45"/>
<comment type="subcellular location">
    <subcellularLocation>
        <location evidence="1 2">Nucleus</location>
    </subcellularLocation>
</comment>
<dbReference type="InterPro" id="IPR009057">
    <property type="entry name" value="Homeodomain-like_sf"/>
</dbReference>
<evidence type="ECO:0000256" key="1">
    <source>
        <dbReference type="ARBA" id="ARBA00004123"/>
    </source>
</evidence>
<feature type="region of interest" description="Disordered" evidence="3">
    <location>
        <begin position="92"/>
        <end position="156"/>
    </location>
</feature>
<evidence type="ECO:0000256" key="3">
    <source>
        <dbReference type="SAM" id="MobiDB-lite"/>
    </source>
</evidence>
<feature type="compositionally biased region" description="Basic and acidic residues" evidence="3">
    <location>
        <begin position="142"/>
        <end position="152"/>
    </location>
</feature>
<accession>A0A4U5LY45</accession>
<sequence length="202" mass="23245">MASFTTSSRCGNPALAEIFPLERRMQLLGSDVTSLRRIPALEMLRYLRRLAWVQGMTLAETMVWARNGCSQVGCNRKLIPISWNLVTPLESEEDTLIEESDEDKVESSSGDDSLEEEDKLSDGHSSSDDQSEDEVGQGSAVEARKQPEKENWNEEEEILQKLFEMMPQPSDERIEAIAHELEWPTTQVEAWWFRRLRTFMFD</sequence>
<dbReference type="Pfam" id="PF00046">
    <property type="entry name" value="Homeodomain"/>
    <property type="match status" value="1"/>
</dbReference>
<dbReference type="Gene3D" id="1.10.10.60">
    <property type="entry name" value="Homeodomain-like"/>
    <property type="match status" value="1"/>
</dbReference>
<feature type="compositionally biased region" description="Acidic residues" evidence="3">
    <location>
        <begin position="92"/>
        <end position="104"/>
    </location>
</feature>
<evidence type="ECO:0000259" key="4">
    <source>
        <dbReference type="Pfam" id="PF00046"/>
    </source>
</evidence>
<keyword evidence="6" id="KW-1185">Reference proteome</keyword>
<dbReference type="EMBL" id="AZBU02000011">
    <property type="protein sequence ID" value="TKR61159.1"/>
    <property type="molecule type" value="Genomic_DNA"/>
</dbReference>
<comment type="caution">
    <text evidence="5">The sequence shown here is derived from an EMBL/GenBank/DDBJ whole genome shotgun (WGS) entry which is preliminary data.</text>
</comment>
<keyword evidence="2" id="KW-0238">DNA-binding</keyword>
<reference evidence="5 6" key="2">
    <citation type="journal article" date="2019" name="G3 (Bethesda)">
        <title>Hybrid Assembly of the Genome of the Entomopathogenic Nematode Steinernema carpocapsae Identifies the X-Chromosome.</title>
        <authorList>
            <person name="Serra L."/>
            <person name="Macchietto M."/>
            <person name="Macias-Munoz A."/>
            <person name="McGill C.J."/>
            <person name="Rodriguez I.M."/>
            <person name="Rodriguez B."/>
            <person name="Murad R."/>
            <person name="Mortazavi A."/>
        </authorList>
    </citation>
    <scope>NUCLEOTIDE SEQUENCE [LARGE SCALE GENOMIC DNA]</scope>
    <source>
        <strain evidence="5 6">ALL</strain>
    </source>
</reference>
<dbReference type="SUPFAM" id="SSF46689">
    <property type="entry name" value="Homeodomain-like"/>
    <property type="match status" value="1"/>
</dbReference>
<dbReference type="Proteomes" id="UP000298663">
    <property type="component" value="Unassembled WGS sequence"/>
</dbReference>
<reference evidence="5 6" key="1">
    <citation type="journal article" date="2015" name="Genome Biol.">
        <title>Comparative genomics of Steinernema reveals deeply conserved gene regulatory networks.</title>
        <authorList>
            <person name="Dillman A.R."/>
            <person name="Macchietto M."/>
            <person name="Porter C.F."/>
            <person name="Rogers A."/>
            <person name="Williams B."/>
            <person name="Antoshechkin I."/>
            <person name="Lee M.M."/>
            <person name="Goodwin Z."/>
            <person name="Lu X."/>
            <person name="Lewis E.E."/>
            <person name="Goodrich-Blair H."/>
            <person name="Stock S.P."/>
            <person name="Adams B.J."/>
            <person name="Sternberg P.W."/>
            <person name="Mortazavi A."/>
        </authorList>
    </citation>
    <scope>NUCLEOTIDE SEQUENCE [LARGE SCALE GENOMIC DNA]</scope>
    <source>
        <strain evidence="5 6">ALL</strain>
    </source>
</reference>
<organism evidence="5 6">
    <name type="scientific">Steinernema carpocapsae</name>
    <name type="common">Entomopathogenic nematode</name>
    <dbReference type="NCBI Taxonomy" id="34508"/>
    <lineage>
        <taxon>Eukaryota</taxon>
        <taxon>Metazoa</taxon>
        <taxon>Ecdysozoa</taxon>
        <taxon>Nematoda</taxon>
        <taxon>Chromadorea</taxon>
        <taxon>Rhabditida</taxon>
        <taxon>Tylenchina</taxon>
        <taxon>Panagrolaimomorpha</taxon>
        <taxon>Strongyloidoidea</taxon>
        <taxon>Steinernematidae</taxon>
        <taxon>Steinernema</taxon>
    </lineage>
</organism>
<feature type="domain" description="Homeobox" evidence="4">
    <location>
        <begin position="155"/>
        <end position="192"/>
    </location>
</feature>
<keyword evidence="2" id="KW-0539">Nucleus</keyword>
<gene>
    <name evidence="5" type="ORF">L596_028310</name>
</gene>
<keyword evidence="2" id="KW-0371">Homeobox</keyword>
<name>A0A4U5LY45_STECR</name>
<dbReference type="InterPro" id="IPR001356">
    <property type="entry name" value="HD"/>
</dbReference>
<evidence type="ECO:0000256" key="2">
    <source>
        <dbReference type="RuleBase" id="RU000682"/>
    </source>
</evidence>
<evidence type="ECO:0000313" key="5">
    <source>
        <dbReference type="EMBL" id="TKR61159.1"/>
    </source>
</evidence>
<dbReference type="GO" id="GO:0005634">
    <property type="term" value="C:nucleus"/>
    <property type="evidence" value="ECO:0007669"/>
    <property type="project" value="UniProtKB-SubCell"/>
</dbReference>
<dbReference type="GO" id="GO:0003677">
    <property type="term" value="F:DNA binding"/>
    <property type="evidence" value="ECO:0007669"/>
    <property type="project" value="UniProtKB-KW"/>
</dbReference>
<protein>
    <recommendedName>
        <fullName evidence="4">Homeobox domain-containing protein</fullName>
    </recommendedName>
</protein>